<dbReference type="PANTHER" id="PTHR47433:SF1">
    <property type="entry name" value="VACUOLAR PROTEIN SORTING-ASSOCIATED PROTEIN 17"/>
    <property type="match status" value="1"/>
</dbReference>
<dbReference type="Proteomes" id="UP000267251">
    <property type="component" value="Unassembled WGS sequence"/>
</dbReference>
<evidence type="ECO:0000313" key="2">
    <source>
        <dbReference type="EMBL" id="RKP12417.1"/>
    </source>
</evidence>
<sequence length="206" mass="22264">MASPPPVPIVIVRIHGVDRSKHAPNYRLDFHTNLPSYASETYKGVQREYAEFSRLSQILEASHIGRLIPPLPQGSTSHTEESEDDRLTCLSLEKWLSLVANHPVVGLDDQIRGFIEAKVMYAPPPPKNSIKPSTGILTGIKAKISGGPGPLPVTTEEDAYFATAKHTAGVLEGQCTGAEKGSSKLVKARLGLALAQSEFSTKLTQQ</sequence>
<dbReference type="InterPro" id="IPR036871">
    <property type="entry name" value="PX_dom_sf"/>
</dbReference>
<dbReference type="EMBL" id="KZ988340">
    <property type="protein sequence ID" value="RKP12417.1"/>
    <property type="molecule type" value="Genomic_DNA"/>
</dbReference>
<organism evidence="2 3">
    <name type="scientific">Piptocephalis cylindrospora</name>
    <dbReference type="NCBI Taxonomy" id="1907219"/>
    <lineage>
        <taxon>Eukaryota</taxon>
        <taxon>Fungi</taxon>
        <taxon>Fungi incertae sedis</taxon>
        <taxon>Zoopagomycota</taxon>
        <taxon>Zoopagomycotina</taxon>
        <taxon>Zoopagomycetes</taxon>
        <taxon>Zoopagales</taxon>
        <taxon>Piptocephalidaceae</taxon>
        <taxon>Piptocephalis</taxon>
    </lineage>
</organism>
<dbReference type="PANTHER" id="PTHR47433">
    <property type="entry name" value="VACUOLAR PROTEIN SORTING-ASSOCIATED PROTEIN 17"/>
    <property type="match status" value="1"/>
</dbReference>
<proteinExistence type="predicted"/>
<evidence type="ECO:0000313" key="3">
    <source>
        <dbReference type="Proteomes" id="UP000267251"/>
    </source>
</evidence>
<dbReference type="GO" id="GO:0005768">
    <property type="term" value="C:endosome"/>
    <property type="evidence" value="ECO:0007669"/>
    <property type="project" value="TreeGrafter"/>
</dbReference>
<dbReference type="Gene3D" id="3.30.1520.10">
    <property type="entry name" value="Phox-like domain"/>
    <property type="match status" value="1"/>
</dbReference>
<feature type="domain" description="PX" evidence="1">
    <location>
        <begin position="7"/>
        <end position="118"/>
    </location>
</feature>
<name>A0A4P9Y0Z5_9FUNG</name>
<reference evidence="3" key="1">
    <citation type="journal article" date="2018" name="Nat. Microbiol.">
        <title>Leveraging single-cell genomics to expand the fungal tree of life.</title>
        <authorList>
            <person name="Ahrendt S.R."/>
            <person name="Quandt C.A."/>
            <person name="Ciobanu D."/>
            <person name="Clum A."/>
            <person name="Salamov A."/>
            <person name="Andreopoulos B."/>
            <person name="Cheng J.F."/>
            <person name="Woyke T."/>
            <person name="Pelin A."/>
            <person name="Henrissat B."/>
            <person name="Reynolds N.K."/>
            <person name="Benny G.L."/>
            <person name="Smith M.E."/>
            <person name="James T.Y."/>
            <person name="Grigoriev I.V."/>
        </authorList>
    </citation>
    <scope>NUCLEOTIDE SEQUENCE [LARGE SCALE GENOMIC DNA]</scope>
</reference>
<protein>
    <recommendedName>
        <fullName evidence="1">PX domain-containing protein</fullName>
    </recommendedName>
</protein>
<dbReference type="GO" id="GO:0032266">
    <property type="term" value="F:phosphatidylinositol-3-phosphate binding"/>
    <property type="evidence" value="ECO:0007669"/>
    <property type="project" value="TreeGrafter"/>
</dbReference>
<dbReference type="InterPro" id="IPR001683">
    <property type="entry name" value="PX_dom"/>
</dbReference>
<dbReference type="GO" id="GO:0006886">
    <property type="term" value="P:intracellular protein transport"/>
    <property type="evidence" value="ECO:0007669"/>
    <property type="project" value="TreeGrafter"/>
</dbReference>
<dbReference type="InterPro" id="IPR053055">
    <property type="entry name" value="VPS17"/>
</dbReference>
<dbReference type="SUPFAM" id="SSF64268">
    <property type="entry name" value="PX domain"/>
    <property type="match status" value="1"/>
</dbReference>
<gene>
    <name evidence="2" type="ORF">BJ684DRAFT_17092</name>
</gene>
<accession>A0A4P9Y0Z5</accession>
<dbReference type="OrthoDB" id="9976382at2759"/>
<dbReference type="GO" id="GO:0005829">
    <property type="term" value="C:cytosol"/>
    <property type="evidence" value="ECO:0007669"/>
    <property type="project" value="GOC"/>
</dbReference>
<dbReference type="GO" id="GO:0042147">
    <property type="term" value="P:retrograde transport, endosome to Golgi"/>
    <property type="evidence" value="ECO:0007669"/>
    <property type="project" value="TreeGrafter"/>
</dbReference>
<evidence type="ECO:0000259" key="1">
    <source>
        <dbReference type="SMART" id="SM00312"/>
    </source>
</evidence>
<dbReference type="AlphaFoldDB" id="A0A4P9Y0Z5"/>
<dbReference type="Pfam" id="PF00787">
    <property type="entry name" value="PX"/>
    <property type="match status" value="1"/>
</dbReference>
<keyword evidence="3" id="KW-1185">Reference proteome</keyword>
<feature type="non-terminal residue" evidence="2">
    <location>
        <position position="206"/>
    </location>
</feature>
<dbReference type="GO" id="GO:0030905">
    <property type="term" value="C:retromer, tubulation complex"/>
    <property type="evidence" value="ECO:0007669"/>
    <property type="project" value="TreeGrafter"/>
</dbReference>
<dbReference type="SMART" id="SM00312">
    <property type="entry name" value="PX"/>
    <property type="match status" value="1"/>
</dbReference>